<sequence>MLPIVSFKKNKALDVLMLAVFTDPKEPWRERIFKLYPELETLKNETNRNKRLKVTKNFVEDFYDKNKQEIETTISNIQKAWDKIGRKLLQTLSEVFQTDWGQIKRIIGFVSINPLGPRFLHNNTFQVAYFLSQKRALELVLHEITHFIYFKKWAEVFPQDKTKTFDYPYLNWTLSEILTPVVACDLRIENIIHPTVISKGYEEHEAIRVKFGERPISLVDYFKLLYKKFRREDKSFEDFLKEARKE</sequence>
<evidence type="ECO:0000313" key="2">
    <source>
        <dbReference type="Proteomes" id="UP000176628"/>
    </source>
</evidence>
<reference evidence="1 2" key="1">
    <citation type="journal article" date="2016" name="Nat. Commun.">
        <title>Thousands of microbial genomes shed light on interconnected biogeochemical processes in an aquifer system.</title>
        <authorList>
            <person name="Anantharaman K."/>
            <person name="Brown C.T."/>
            <person name="Hug L.A."/>
            <person name="Sharon I."/>
            <person name="Castelle C.J."/>
            <person name="Probst A.J."/>
            <person name="Thomas B.C."/>
            <person name="Singh A."/>
            <person name="Wilkins M.J."/>
            <person name="Karaoz U."/>
            <person name="Brodie E.L."/>
            <person name="Williams K.H."/>
            <person name="Hubbard S.S."/>
            <person name="Banfield J.F."/>
        </authorList>
    </citation>
    <scope>NUCLEOTIDE SEQUENCE [LARGE SCALE GENOMIC DNA]</scope>
</reference>
<evidence type="ECO:0000313" key="1">
    <source>
        <dbReference type="EMBL" id="OGD86942.1"/>
    </source>
</evidence>
<organism evidence="1 2">
    <name type="scientific">Candidatus Curtissbacteria bacterium RBG_16_39_7</name>
    <dbReference type="NCBI Taxonomy" id="1797707"/>
    <lineage>
        <taxon>Bacteria</taxon>
        <taxon>Candidatus Curtissiibacteriota</taxon>
    </lineage>
</organism>
<comment type="caution">
    <text evidence="1">The sequence shown here is derived from an EMBL/GenBank/DDBJ whole genome shotgun (WGS) entry which is preliminary data.</text>
</comment>
<gene>
    <name evidence="1" type="ORF">A2Z23_01610</name>
</gene>
<accession>A0A1F5G4Z6</accession>
<protein>
    <recommendedName>
        <fullName evidence="3">DUF2268 domain-containing protein</fullName>
    </recommendedName>
</protein>
<evidence type="ECO:0008006" key="3">
    <source>
        <dbReference type="Google" id="ProtNLM"/>
    </source>
</evidence>
<feature type="non-terminal residue" evidence="1">
    <location>
        <position position="246"/>
    </location>
</feature>
<dbReference type="Proteomes" id="UP000176628">
    <property type="component" value="Unassembled WGS sequence"/>
</dbReference>
<dbReference type="EMBL" id="MFAV01000001">
    <property type="protein sequence ID" value="OGD86942.1"/>
    <property type="molecule type" value="Genomic_DNA"/>
</dbReference>
<dbReference type="AlphaFoldDB" id="A0A1F5G4Z6"/>
<proteinExistence type="predicted"/>
<name>A0A1F5G4Z6_9BACT</name>